<dbReference type="AlphaFoldDB" id="A0A4S8ZW08"/>
<dbReference type="Pfam" id="PF04119">
    <property type="entry name" value="HSP9_HSP12"/>
    <property type="match status" value="1"/>
</dbReference>
<feature type="compositionally biased region" description="Basic and acidic residues" evidence="1">
    <location>
        <begin position="96"/>
        <end position="160"/>
    </location>
</feature>
<gene>
    <name evidence="2" type="ORF">D6D19_07695</name>
</gene>
<dbReference type="Proteomes" id="UP000308802">
    <property type="component" value="Unassembled WGS sequence"/>
</dbReference>
<reference evidence="2 3" key="1">
    <citation type="submission" date="2018-10" db="EMBL/GenBank/DDBJ databases">
        <title>Fifty Aureobasidium pullulans genomes reveal a recombining polyextremotolerant generalist.</title>
        <authorList>
            <person name="Gostincar C."/>
            <person name="Turk M."/>
            <person name="Zajc J."/>
            <person name="Gunde-Cimerman N."/>
        </authorList>
    </citation>
    <scope>NUCLEOTIDE SEQUENCE [LARGE SCALE GENOMIC DNA]</scope>
    <source>
        <strain evidence="2 3">EXF-10659</strain>
    </source>
</reference>
<dbReference type="Gene3D" id="6.10.280.100">
    <property type="match status" value="1"/>
</dbReference>
<feature type="region of interest" description="Disordered" evidence="1">
    <location>
        <begin position="89"/>
        <end position="180"/>
    </location>
</feature>
<organism evidence="2 3">
    <name type="scientific">Aureobasidium pullulans</name>
    <name type="common">Black yeast</name>
    <name type="synonym">Pullularia pullulans</name>
    <dbReference type="NCBI Taxonomy" id="5580"/>
    <lineage>
        <taxon>Eukaryota</taxon>
        <taxon>Fungi</taxon>
        <taxon>Dikarya</taxon>
        <taxon>Ascomycota</taxon>
        <taxon>Pezizomycotina</taxon>
        <taxon>Dothideomycetes</taxon>
        <taxon>Dothideomycetidae</taxon>
        <taxon>Dothideales</taxon>
        <taxon>Saccotheciaceae</taxon>
        <taxon>Aureobasidium</taxon>
    </lineage>
</organism>
<sequence>MWAPEHLPSKQLATYHVATATRHTHHSRTSPHHQQQLHYSSTINNQSTANMSTDFGRKDLSDKVSLSYIHCPRTTLTYLEIEEKITPQAAKGPLDTSKEHVTGHADHLARDLKTDEHKSLGQSTHDKASRLTSTSDDHKSVGDKIKDAIPGLHSDKRSDAAEVIDPNTSTTTSDVINKNL</sequence>
<name>A0A4S8ZW08_AURPU</name>
<accession>A0A4S8ZW08</accession>
<evidence type="ECO:0000313" key="3">
    <source>
        <dbReference type="Proteomes" id="UP000308802"/>
    </source>
</evidence>
<comment type="caution">
    <text evidence="2">The sequence shown here is derived from an EMBL/GenBank/DDBJ whole genome shotgun (WGS) entry which is preliminary data.</text>
</comment>
<evidence type="ECO:0000256" key="1">
    <source>
        <dbReference type="SAM" id="MobiDB-lite"/>
    </source>
</evidence>
<dbReference type="EMBL" id="QZAO01000321">
    <property type="protein sequence ID" value="THW70640.1"/>
    <property type="molecule type" value="Genomic_DNA"/>
</dbReference>
<protein>
    <submittedName>
        <fullName evidence="2">Uncharacterized protein</fullName>
    </submittedName>
</protein>
<dbReference type="InterPro" id="IPR007250">
    <property type="entry name" value="HSP9_HSP12"/>
</dbReference>
<evidence type="ECO:0000313" key="2">
    <source>
        <dbReference type="EMBL" id="THW70640.1"/>
    </source>
</evidence>
<feature type="compositionally biased region" description="Polar residues" evidence="1">
    <location>
        <begin position="166"/>
        <end position="180"/>
    </location>
</feature>
<proteinExistence type="predicted"/>